<evidence type="ECO:0000259" key="7">
    <source>
        <dbReference type="Pfam" id="PF17851"/>
    </source>
</evidence>
<dbReference type="RefSeq" id="WP_129300688.1">
    <property type="nucleotide sequence ID" value="NZ_CP107523.1"/>
</dbReference>
<dbReference type="InterPro" id="IPR041542">
    <property type="entry name" value="GH43_C2"/>
</dbReference>
<evidence type="ECO:0000256" key="1">
    <source>
        <dbReference type="ARBA" id="ARBA00009865"/>
    </source>
</evidence>
<evidence type="ECO:0000256" key="6">
    <source>
        <dbReference type="RuleBase" id="RU361187"/>
    </source>
</evidence>
<evidence type="ECO:0000256" key="3">
    <source>
        <dbReference type="ARBA" id="ARBA00023295"/>
    </source>
</evidence>
<feature type="active site" description="Proton acceptor" evidence="4">
    <location>
        <position position="13"/>
    </location>
</feature>
<dbReference type="SUPFAM" id="SSF75005">
    <property type="entry name" value="Arabinanase/levansucrase/invertase"/>
    <property type="match status" value="1"/>
</dbReference>
<dbReference type="CDD" id="cd09000">
    <property type="entry name" value="GH43_SXA-like"/>
    <property type="match status" value="1"/>
</dbReference>
<dbReference type="Pfam" id="PF04616">
    <property type="entry name" value="Glyco_hydro_43"/>
    <property type="match status" value="1"/>
</dbReference>
<evidence type="ECO:0000256" key="4">
    <source>
        <dbReference type="PIRSR" id="PIRSR606710-1"/>
    </source>
</evidence>
<keyword evidence="11" id="KW-1185">Reference proteome</keyword>
<feature type="domain" description="Beta-xylosidase C-terminal Concanavalin A-like" evidence="7">
    <location>
        <begin position="321"/>
        <end position="515"/>
    </location>
</feature>
<dbReference type="PANTHER" id="PTHR42812:SF12">
    <property type="entry name" value="BETA-XYLOSIDASE-RELATED"/>
    <property type="match status" value="1"/>
</dbReference>
<evidence type="ECO:0000256" key="5">
    <source>
        <dbReference type="PIRSR" id="PIRSR606710-2"/>
    </source>
</evidence>
<evidence type="ECO:0000256" key="2">
    <source>
        <dbReference type="ARBA" id="ARBA00022801"/>
    </source>
</evidence>
<comment type="similarity">
    <text evidence="1 6">Belongs to the glycosyl hydrolase 43 family.</text>
</comment>
<dbReference type="GO" id="GO:0004553">
    <property type="term" value="F:hydrolase activity, hydrolyzing O-glycosyl compounds"/>
    <property type="evidence" value="ECO:0007669"/>
    <property type="project" value="InterPro"/>
</dbReference>
<feature type="site" description="Important for catalytic activity, responsible for pKa modulation of the active site Glu and correct orientation of both the proton donor and substrate" evidence="5">
    <location>
        <position position="125"/>
    </location>
</feature>
<dbReference type="InterPro" id="IPR051795">
    <property type="entry name" value="Glycosyl_Hydrlase_43"/>
</dbReference>
<dbReference type="PANTHER" id="PTHR42812">
    <property type="entry name" value="BETA-XYLOSIDASE"/>
    <property type="match status" value="1"/>
</dbReference>
<dbReference type="Gene3D" id="2.115.10.20">
    <property type="entry name" value="Glycosyl hydrolase domain, family 43"/>
    <property type="match status" value="1"/>
</dbReference>
<dbReference type="InterPro" id="IPR023296">
    <property type="entry name" value="Glyco_hydro_beta-prop_sf"/>
</dbReference>
<evidence type="ECO:0000313" key="11">
    <source>
        <dbReference type="Proteomes" id="UP001164790"/>
    </source>
</evidence>
<gene>
    <name evidence="8" type="ORF">BVJ53_00615</name>
    <name evidence="9" type="ORF">OFW50_12615</name>
</gene>
<dbReference type="GO" id="GO:0005975">
    <property type="term" value="P:carbohydrate metabolic process"/>
    <property type="evidence" value="ECO:0007669"/>
    <property type="project" value="InterPro"/>
</dbReference>
<dbReference type="InterPro" id="IPR013320">
    <property type="entry name" value="ConA-like_dom_sf"/>
</dbReference>
<evidence type="ECO:0000313" key="8">
    <source>
        <dbReference type="EMBL" id="RXT30749.1"/>
    </source>
</evidence>
<sequence length="521" mass="58431">MVKNPILTGMNPDPSACTDGQRYYIATSTFEWYPGIKIYVSDDLANWDLVARPLTTKQVNLKGIPDSAGVWAPGLRYFDGKFWLTYSVMHQIDGVYKDLRNYVVTAEHVEDEWSDPIFIGAQGFDPSLFQDDDGQIYLVSQNWDYRQTYLHQKFNGILMQKFDDEKKTLVGPSKRIFTGSPQGGTEGPSIFRHNGYYYLLMAEGGSGRHHSITVARSQRVTGPYELSPNVTLLTAFNADDQPIQKAGHGNLIETPDGRTFLVHLMSRYLPGTGMSMLGRETAIEEITWQDDWPILKGGGQAPAEVVEDLPRVTPESTYETDFSGGLDLSWSSLRQPSLQKKSQEVGLVLKADESLSSLLSQAMVVRSWQAFSFETTATLSFEPQSFRHQAGLVLYYNTKNWLFLYVSHDEITDRRILNLQMAKQGHITEPSNGLYAYLPDNGDVQLRFVVATGVAHAYYQVKADGFQSFGRHIDVSFLSDEGVGGWGFTGAMIGLTAIDTDRKDTTATFSHFEMKTTEEKL</sequence>
<dbReference type="InterPro" id="IPR006710">
    <property type="entry name" value="Glyco_hydro_43"/>
</dbReference>
<dbReference type="Gene3D" id="2.60.120.200">
    <property type="match status" value="1"/>
</dbReference>
<dbReference type="AlphaFoldDB" id="A0A4Q1UFE4"/>
<dbReference type="EMBL" id="MSSM01000001">
    <property type="protein sequence ID" value="RXT30749.1"/>
    <property type="molecule type" value="Genomic_DNA"/>
</dbReference>
<reference evidence="9" key="2">
    <citation type="submission" date="2022-10" db="EMBL/GenBank/DDBJ databases">
        <title>Comparative genomic analysis and in-vitro probiotic properties of the potential probiotic L. chiayiensis AACE 3.</title>
        <authorList>
            <person name="Kang X."/>
        </authorList>
    </citation>
    <scope>NUCLEOTIDE SEQUENCE</scope>
    <source>
        <strain evidence="9">AACE 3</strain>
    </source>
</reference>
<dbReference type="Proteomes" id="UP000290475">
    <property type="component" value="Unassembled WGS sequence"/>
</dbReference>
<dbReference type="EMBL" id="CP107523">
    <property type="protein sequence ID" value="UYN56292.1"/>
    <property type="molecule type" value="Genomic_DNA"/>
</dbReference>
<reference evidence="8 10" key="1">
    <citation type="submission" date="2017-01" db="EMBL/GenBank/DDBJ databases">
        <title>Lactobacillus chiayiensis sp. nov., a lactic acid bacterium isolated from compost.</title>
        <authorList>
            <person name="Huang C.-H."/>
        </authorList>
    </citation>
    <scope>NUCLEOTIDE SEQUENCE [LARGE SCALE GENOMIC DNA]</scope>
    <source>
        <strain evidence="10">chh01</strain>
        <strain evidence="8">Chh01</strain>
    </source>
</reference>
<evidence type="ECO:0000313" key="10">
    <source>
        <dbReference type="Proteomes" id="UP000290475"/>
    </source>
</evidence>
<name>A0A4Q1UFE4_9LACO</name>
<evidence type="ECO:0000313" key="9">
    <source>
        <dbReference type="EMBL" id="UYN56292.1"/>
    </source>
</evidence>
<keyword evidence="2 6" id="KW-0378">Hydrolase</keyword>
<dbReference type="SUPFAM" id="SSF49899">
    <property type="entry name" value="Concanavalin A-like lectins/glucanases"/>
    <property type="match status" value="1"/>
</dbReference>
<keyword evidence="3 6" id="KW-0326">Glycosidase</keyword>
<dbReference type="Proteomes" id="UP001164790">
    <property type="component" value="Chromosome"/>
</dbReference>
<dbReference type="Pfam" id="PF17851">
    <property type="entry name" value="GH43_C2"/>
    <property type="match status" value="1"/>
</dbReference>
<organism evidence="8 10">
    <name type="scientific">Lacticaseibacillus chiayiensis</name>
    <dbReference type="NCBI Taxonomy" id="2100821"/>
    <lineage>
        <taxon>Bacteria</taxon>
        <taxon>Bacillati</taxon>
        <taxon>Bacillota</taxon>
        <taxon>Bacilli</taxon>
        <taxon>Lactobacillales</taxon>
        <taxon>Lactobacillaceae</taxon>
        <taxon>Lacticaseibacillus</taxon>
    </lineage>
</organism>
<proteinExistence type="inferred from homology"/>
<accession>A0A4Q1UFE4</accession>
<feature type="active site" description="Proton donor" evidence="4">
    <location>
        <position position="186"/>
    </location>
</feature>
<protein>
    <submittedName>
        <fullName evidence="9">Glycoside hydrolase family 43 protein</fullName>
    </submittedName>
</protein>